<comment type="function">
    <text evidence="6">Forms membrane-associated dynamic filaments that are essential for cell shape determination. Acts by regulating cell wall synthesis and cell elongation, and thus cell shape. A feedback loop between cell geometry and MreB localization may maintain elongated cell shape by targeting cell wall growth to regions of negative cell wall curvature.</text>
</comment>
<dbReference type="Gene3D" id="3.30.420.40">
    <property type="match status" value="3"/>
</dbReference>
<dbReference type="SUPFAM" id="SSF53067">
    <property type="entry name" value="Actin-like ATPase domain"/>
    <property type="match status" value="2"/>
</dbReference>
<feature type="binding site" evidence="6">
    <location>
        <begin position="181"/>
        <end position="183"/>
    </location>
    <ligand>
        <name>ATP</name>
        <dbReference type="ChEBI" id="CHEBI:30616"/>
    </ligand>
</feature>
<keyword evidence="4 6" id="KW-0133">Cell shape</keyword>
<evidence type="ECO:0000313" key="7">
    <source>
        <dbReference type="EMBL" id="KKR99859.1"/>
    </source>
</evidence>
<dbReference type="GO" id="GO:0005524">
    <property type="term" value="F:ATP binding"/>
    <property type="evidence" value="ECO:0007669"/>
    <property type="project" value="UniProtKB-KW"/>
</dbReference>
<comment type="similarity">
    <text evidence="5 6">Belongs to the FtsA/MreB family.</text>
</comment>
<dbReference type="PANTHER" id="PTHR42749">
    <property type="entry name" value="CELL SHAPE-DETERMINING PROTEIN MREB"/>
    <property type="match status" value="1"/>
</dbReference>
<keyword evidence="3 6" id="KW-0067">ATP-binding</keyword>
<evidence type="ECO:0000256" key="3">
    <source>
        <dbReference type="ARBA" id="ARBA00022840"/>
    </source>
</evidence>
<gene>
    <name evidence="6" type="primary">mreB</name>
    <name evidence="7" type="ORF">UU50_C0002G0041</name>
</gene>
<keyword evidence="1 6" id="KW-0963">Cytoplasm</keyword>
<dbReference type="Pfam" id="PF06723">
    <property type="entry name" value="MreB_Mbl"/>
    <property type="match status" value="1"/>
</dbReference>
<dbReference type="NCBIfam" id="NF010539">
    <property type="entry name" value="PRK13927.1"/>
    <property type="match status" value="1"/>
</dbReference>
<comment type="subunit">
    <text evidence="6">Forms polymers.</text>
</comment>
<accession>A0A0G0VFW5</accession>
<feature type="binding site" evidence="6">
    <location>
        <begin position="229"/>
        <end position="232"/>
    </location>
    <ligand>
        <name>ATP</name>
        <dbReference type="ChEBI" id="CHEBI:30616"/>
    </ligand>
</feature>
<dbReference type="EMBL" id="LCAW01000002">
    <property type="protein sequence ID" value="KKR99859.1"/>
    <property type="molecule type" value="Genomic_DNA"/>
</dbReference>
<proteinExistence type="inferred from homology"/>
<dbReference type="InterPro" id="IPR004753">
    <property type="entry name" value="MreB"/>
</dbReference>
<comment type="caution">
    <text evidence="7">The sequence shown here is derived from an EMBL/GenBank/DDBJ whole genome shotgun (WGS) entry which is preliminary data.</text>
</comment>
<dbReference type="PATRIC" id="fig|1618983.3.peg.112"/>
<evidence type="ECO:0000256" key="2">
    <source>
        <dbReference type="ARBA" id="ARBA00022741"/>
    </source>
</evidence>
<evidence type="ECO:0000256" key="6">
    <source>
        <dbReference type="HAMAP-Rule" id="MF_02207"/>
    </source>
</evidence>
<dbReference type="AlphaFoldDB" id="A0A0G0VFW5"/>
<organism evidence="7 8">
    <name type="scientific">Candidatus Uhrbacteria bacterium GW2011_GWC1_41_20</name>
    <dbReference type="NCBI Taxonomy" id="1618983"/>
    <lineage>
        <taxon>Bacteria</taxon>
        <taxon>Candidatus Uhriibacteriota</taxon>
    </lineage>
</organism>
<dbReference type="InterPro" id="IPR043129">
    <property type="entry name" value="ATPase_NBD"/>
</dbReference>
<reference evidence="7 8" key="1">
    <citation type="journal article" date="2015" name="Nature">
        <title>rRNA introns, odd ribosomes, and small enigmatic genomes across a large radiation of phyla.</title>
        <authorList>
            <person name="Brown C.T."/>
            <person name="Hug L.A."/>
            <person name="Thomas B.C."/>
            <person name="Sharon I."/>
            <person name="Castelle C.J."/>
            <person name="Singh A."/>
            <person name="Wilkins M.J."/>
            <person name="Williams K.H."/>
            <person name="Banfield J.F."/>
        </authorList>
    </citation>
    <scope>NUCLEOTIDE SEQUENCE [LARGE SCALE GENOMIC DNA]</scope>
</reference>
<evidence type="ECO:0000256" key="5">
    <source>
        <dbReference type="ARBA" id="ARBA00023458"/>
    </source>
</evidence>
<evidence type="ECO:0000256" key="4">
    <source>
        <dbReference type="ARBA" id="ARBA00022960"/>
    </source>
</evidence>
<dbReference type="GO" id="GO:0005737">
    <property type="term" value="C:cytoplasm"/>
    <property type="evidence" value="ECO:0007669"/>
    <property type="project" value="UniProtKB-SubCell"/>
</dbReference>
<protein>
    <recommendedName>
        <fullName evidence="6">Cell shape-determining protein MreB</fullName>
    </recommendedName>
</protein>
<comment type="caution">
    <text evidence="6">Lacks conserved residue(s) required for the propagation of feature annotation.</text>
</comment>
<keyword evidence="2 6" id="KW-0547">Nucleotide-binding</keyword>
<sequence>MKDNTSWDKIEVQEAPMLNTFFGRFSEDIGIDLGTENTLLYVKGKGIVINEPSIVSINQRTNQIVAVGHSAKDMLGKTPPHIRTSRPLTKGVVSDFEVTEKMLKFFIDQIHDDKFTIVPRPRVIIGVPLEITEVERKAVEDAVISAGARKVILVEEPMAAAIGARLPVSESIGNMIVDIGGGTTEIAVLSLNGVVTWKSLSIAGDEMTKNITQYIRDVFNLLIGDKVAEMVKFRIGNAVAFDQIINIEVRGRDLMTGLPKEILVSDGQAREALQKSIKMIIENVKSTLELTPPELVADIYERGIILCGGGSLLRGIDQIISKETDVPVRIAEDPLTTVVRGTGALLEDEQLLNEIALPSTSDEPYA</sequence>
<dbReference type="GO" id="GO:0008360">
    <property type="term" value="P:regulation of cell shape"/>
    <property type="evidence" value="ECO:0007669"/>
    <property type="project" value="UniProtKB-UniRule"/>
</dbReference>
<evidence type="ECO:0000256" key="1">
    <source>
        <dbReference type="ARBA" id="ARBA00022490"/>
    </source>
</evidence>
<dbReference type="InterPro" id="IPR056546">
    <property type="entry name" value="MreB_MamK-like"/>
</dbReference>
<evidence type="ECO:0000313" key="8">
    <source>
        <dbReference type="Proteomes" id="UP000033930"/>
    </source>
</evidence>
<dbReference type="NCBIfam" id="TIGR00904">
    <property type="entry name" value="mreB"/>
    <property type="match status" value="1"/>
</dbReference>
<feature type="binding site" evidence="6">
    <location>
        <begin position="309"/>
        <end position="312"/>
    </location>
    <ligand>
        <name>ATP</name>
        <dbReference type="ChEBI" id="CHEBI:30616"/>
    </ligand>
</feature>
<dbReference type="PRINTS" id="PR01652">
    <property type="entry name" value="SHAPEPROTEIN"/>
</dbReference>
<dbReference type="HAMAP" id="MF_02207">
    <property type="entry name" value="MreB"/>
    <property type="match status" value="1"/>
</dbReference>
<dbReference type="CDD" id="cd10225">
    <property type="entry name" value="ASKHA_NBD_MreB-like"/>
    <property type="match status" value="1"/>
</dbReference>
<dbReference type="GO" id="GO:0000902">
    <property type="term" value="P:cell morphogenesis"/>
    <property type="evidence" value="ECO:0007669"/>
    <property type="project" value="InterPro"/>
</dbReference>
<name>A0A0G0VFW5_9BACT</name>
<comment type="subcellular location">
    <subcellularLocation>
        <location evidence="6">Cytoplasm</location>
    </subcellularLocation>
    <text evidence="6">Membrane-associated.</text>
</comment>
<dbReference type="PANTHER" id="PTHR42749:SF1">
    <property type="entry name" value="CELL SHAPE-DETERMINING PROTEIN MREB"/>
    <property type="match status" value="1"/>
</dbReference>
<dbReference type="Proteomes" id="UP000033930">
    <property type="component" value="Unassembled WGS sequence"/>
</dbReference>